<dbReference type="AlphaFoldDB" id="A0A2Z6M2V0"/>
<evidence type="ECO:0000256" key="1">
    <source>
        <dbReference type="SAM" id="MobiDB-lite"/>
    </source>
</evidence>
<organism evidence="2 3">
    <name type="scientific">Trifolium subterraneum</name>
    <name type="common">Subterranean clover</name>
    <dbReference type="NCBI Taxonomy" id="3900"/>
    <lineage>
        <taxon>Eukaryota</taxon>
        <taxon>Viridiplantae</taxon>
        <taxon>Streptophyta</taxon>
        <taxon>Embryophyta</taxon>
        <taxon>Tracheophyta</taxon>
        <taxon>Spermatophyta</taxon>
        <taxon>Magnoliopsida</taxon>
        <taxon>eudicotyledons</taxon>
        <taxon>Gunneridae</taxon>
        <taxon>Pentapetalae</taxon>
        <taxon>rosids</taxon>
        <taxon>fabids</taxon>
        <taxon>Fabales</taxon>
        <taxon>Fabaceae</taxon>
        <taxon>Papilionoideae</taxon>
        <taxon>50 kb inversion clade</taxon>
        <taxon>NPAAA clade</taxon>
        <taxon>Hologalegina</taxon>
        <taxon>IRL clade</taxon>
        <taxon>Trifolieae</taxon>
        <taxon>Trifolium</taxon>
    </lineage>
</organism>
<feature type="region of interest" description="Disordered" evidence="1">
    <location>
        <begin position="162"/>
        <end position="181"/>
    </location>
</feature>
<protein>
    <submittedName>
        <fullName evidence="2">Uncharacterized protein</fullName>
    </submittedName>
</protein>
<dbReference type="Proteomes" id="UP000242715">
    <property type="component" value="Unassembled WGS sequence"/>
</dbReference>
<evidence type="ECO:0000313" key="3">
    <source>
        <dbReference type="Proteomes" id="UP000242715"/>
    </source>
</evidence>
<sequence>MYGAAFKNLNQPSHVNCSQCADSRTSETATLPAAPANAIATSSFAPSIRARSKCLVFALYSSFEALSVAFTSCAYARSTSRVKNARILEEDQGDPRVGQIWSLSLQGKAVNYGFKLSELGNRVLKRCSVSSRYRMMQSKWERIEANTLKRYRGQRWEVPRKQNSPRVCTGPGVRNDLPSWNSSPPTPEAYYRSVRSCPLGWYFDPKIPSPFFYPFLLVATDYFTGSKLSHISRSGSGTGTSSLFDMVSFHQSDSTGSASLRNLFLPARGHEMNPENLLIKRSRGGLLYIQPRHSDPRSDLLLVAGRNPAAAGSE</sequence>
<evidence type="ECO:0000313" key="2">
    <source>
        <dbReference type="EMBL" id="GAU19220.1"/>
    </source>
</evidence>
<keyword evidence="3" id="KW-1185">Reference proteome</keyword>
<dbReference type="OrthoDB" id="10670032at2759"/>
<accession>A0A2Z6M2V0</accession>
<name>A0A2Z6M2V0_TRISU</name>
<proteinExistence type="predicted"/>
<reference evidence="3" key="1">
    <citation type="journal article" date="2017" name="Front. Plant Sci.">
        <title>Climate Clever Clovers: New Paradigm to Reduce the Environmental Footprint of Ruminants by Breeding Low Methanogenic Forages Utilizing Haplotype Variation.</title>
        <authorList>
            <person name="Kaur P."/>
            <person name="Appels R."/>
            <person name="Bayer P.E."/>
            <person name="Keeble-Gagnere G."/>
            <person name="Wang J."/>
            <person name="Hirakawa H."/>
            <person name="Shirasawa K."/>
            <person name="Vercoe P."/>
            <person name="Stefanova K."/>
            <person name="Durmic Z."/>
            <person name="Nichols P."/>
            <person name="Revell C."/>
            <person name="Isobe S.N."/>
            <person name="Edwards D."/>
            <person name="Erskine W."/>
        </authorList>
    </citation>
    <scope>NUCLEOTIDE SEQUENCE [LARGE SCALE GENOMIC DNA]</scope>
    <source>
        <strain evidence="3">cv. Daliak</strain>
    </source>
</reference>
<gene>
    <name evidence="2" type="ORF">TSUD_199020</name>
</gene>
<dbReference type="EMBL" id="DF973196">
    <property type="protein sequence ID" value="GAU19220.1"/>
    <property type="molecule type" value="Genomic_DNA"/>
</dbReference>